<keyword evidence="3" id="KW-1185">Reference proteome</keyword>
<protein>
    <submittedName>
        <fullName evidence="2">Uncharacterized protein</fullName>
    </submittedName>
</protein>
<organism evidence="2 3">
    <name type="scientific">Araneus ventricosus</name>
    <name type="common">Orbweaver spider</name>
    <name type="synonym">Epeira ventricosa</name>
    <dbReference type="NCBI Taxonomy" id="182803"/>
    <lineage>
        <taxon>Eukaryota</taxon>
        <taxon>Metazoa</taxon>
        <taxon>Ecdysozoa</taxon>
        <taxon>Arthropoda</taxon>
        <taxon>Chelicerata</taxon>
        <taxon>Arachnida</taxon>
        <taxon>Araneae</taxon>
        <taxon>Araneomorphae</taxon>
        <taxon>Entelegynae</taxon>
        <taxon>Araneoidea</taxon>
        <taxon>Araneidae</taxon>
        <taxon>Araneus</taxon>
    </lineage>
</organism>
<feature type="transmembrane region" description="Helical" evidence="1">
    <location>
        <begin position="49"/>
        <end position="68"/>
    </location>
</feature>
<keyword evidence="1" id="KW-1133">Transmembrane helix</keyword>
<proteinExistence type="predicted"/>
<sequence length="70" mass="7633">MARTTPELAPPAHDFTCNRPIHDGSSVEFPTWNPPAPKPRLGHSGLHTAYANVIISASMLIAIFHIAFEL</sequence>
<name>A0A4Y2X661_ARAVE</name>
<evidence type="ECO:0000313" key="2">
    <source>
        <dbReference type="EMBL" id="GBO43607.1"/>
    </source>
</evidence>
<evidence type="ECO:0000256" key="1">
    <source>
        <dbReference type="SAM" id="Phobius"/>
    </source>
</evidence>
<accession>A0A4Y2X661</accession>
<reference evidence="2 3" key="1">
    <citation type="journal article" date="2019" name="Sci. Rep.">
        <title>Orb-weaving spider Araneus ventricosus genome elucidates the spidroin gene catalogue.</title>
        <authorList>
            <person name="Kono N."/>
            <person name="Nakamura H."/>
            <person name="Ohtoshi R."/>
            <person name="Moran D.A.P."/>
            <person name="Shinohara A."/>
            <person name="Yoshida Y."/>
            <person name="Fujiwara M."/>
            <person name="Mori M."/>
            <person name="Tomita M."/>
            <person name="Arakawa K."/>
        </authorList>
    </citation>
    <scope>NUCLEOTIDE SEQUENCE [LARGE SCALE GENOMIC DNA]</scope>
</reference>
<dbReference type="EMBL" id="BGPR01070107">
    <property type="protein sequence ID" value="GBO43607.1"/>
    <property type="molecule type" value="Genomic_DNA"/>
</dbReference>
<dbReference type="AlphaFoldDB" id="A0A4Y2X661"/>
<comment type="caution">
    <text evidence="2">The sequence shown here is derived from an EMBL/GenBank/DDBJ whole genome shotgun (WGS) entry which is preliminary data.</text>
</comment>
<keyword evidence="1" id="KW-0472">Membrane</keyword>
<feature type="non-terminal residue" evidence="2">
    <location>
        <position position="70"/>
    </location>
</feature>
<keyword evidence="1" id="KW-0812">Transmembrane</keyword>
<gene>
    <name evidence="2" type="ORF">AVEN_95059_1</name>
</gene>
<evidence type="ECO:0000313" key="3">
    <source>
        <dbReference type="Proteomes" id="UP000499080"/>
    </source>
</evidence>
<dbReference type="Proteomes" id="UP000499080">
    <property type="component" value="Unassembled WGS sequence"/>
</dbReference>